<proteinExistence type="predicted"/>
<name>A0A1F7IJ98_9BACT</name>
<keyword evidence="2" id="KW-1133">Transmembrane helix</keyword>
<comment type="caution">
    <text evidence="3">The sequence shown here is derived from an EMBL/GenBank/DDBJ whole genome shotgun (WGS) entry which is preliminary data.</text>
</comment>
<feature type="transmembrane region" description="Helical" evidence="2">
    <location>
        <begin position="231"/>
        <end position="252"/>
    </location>
</feature>
<dbReference type="EMBL" id="MGAI01000051">
    <property type="protein sequence ID" value="OGK43417.1"/>
    <property type="molecule type" value="Genomic_DNA"/>
</dbReference>
<keyword evidence="2" id="KW-0812">Transmembrane</keyword>
<evidence type="ECO:0008006" key="5">
    <source>
        <dbReference type="Google" id="ProtNLM"/>
    </source>
</evidence>
<evidence type="ECO:0000313" key="3">
    <source>
        <dbReference type="EMBL" id="OGK43417.1"/>
    </source>
</evidence>
<accession>A0A1F7IJ98</accession>
<dbReference type="AlphaFoldDB" id="A0A1F7IJ98"/>
<organism evidence="3 4">
    <name type="scientific">Candidatus Roizmanbacteria bacterium RIFCSPLOWO2_01_FULL_37_16</name>
    <dbReference type="NCBI Taxonomy" id="1802058"/>
    <lineage>
        <taxon>Bacteria</taxon>
        <taxon>Candidatus Roizmaniibacteriota</taxon>
    </lineage>
</organism>
<sequence length="587" mass="66319">MLQPNFAVYLGKEKAGGFFGVVAQDNLFLIIEVEDGMDAEVGREIIQKIKDEVASLTINKLASFDQFISQIITKYNFPTSLTLAAVYVNERILYLKTVGQGKIFLNRGRDFAQIIEKDNSASGYIENSDFFILTNKKLIDLLGSDIELKTIFDHKNPHEIVEELAPQLKGKGDEGIVTLFIQFEEVEIEQDKILDTESQESKEGHGQIKDAGKTFFEMIKSYSQSSSKSKIATFIAVIIIFFILIWSVVLGYKRRNEAEAVKKVKVAKELIIQKLDQAEEGAFLNLPKSQVLISEAKQEIDRLKKQLGKQREKEIKELEELIKDKEGKIVKKEEKNFEEFYDLTIDGKEAKGSVFFLEKDKLSIIDRGKGIIYLLSLSKKSLEKKSASEIKKADLVSTYQEDILFYVRGEGIYKISGDEKAKKAIDKDKDWGNIVDMWIYNGNVYLLDRDKGDIYKYLVAESGYSAKSSYLKGEAGSIKGANSFAIDSSIYVGLDDSIMKYTAGGRDEFSTSWPEKNVKLTKIFTSAEVEKIYGWDKTNEAIYILGKNGTYERQINSSILAKASDFVVFKEAVFVLAGEKIYKIGLD</sequence>
<keyword evidence="2" id="KW-0472">Membrane</keyword>
<evidence type="ECO:0000256" key="1">
    <source>
        <dbReference type="SAM" id="Coils"/>
    </source>
</evidence>
<feature type="coiled-coil region" evidence="1">
    <location>
        <begin position="286"/>
        <end position="335"/>
    </location>
</feature>
<evidence type="ECO:0000313" key="4">
    <source>
        <dbReference type="Proteomes" id="UP000178040"/>
    </source>
</evidence>
<keyword evidence="1" id="KW-0175">Coiled coil</keyword>
<evidence type="ECO:0000256" key="2">
    <source>
        <dbReference type="SAM" id="Phobius"/>
    </source>
</evidence>
<gene>
    <name evidence="3" type="ORF">A3B40_01390</name>
</gene>
<reference evidence="3 4" key="1">
    <citation type="journal article" date="2016" name="Nat. Commun.">
        <title>Thousands of microbial genomes shed light on interconnected biogeochemical processes in an aquifer system.</title>
        <authorList>
            <person name="Anantharaman K."/>
            <person name="Brown C.T."/>
            <person name="Hug L.A."/>
            <person name="Sharon I."/>
            <person name="Castelle C.J."/>
            <person name="Probst A.J."/>
            <person name="Thomas B.C."/>
            <person name="Singh A."/>
            <person name="Wilkins M.J."/>
            <person name="Karaoz U."/>
            <person name="Brodie E.L."/>
            <person name="Williams K.H."/>
            <person name="Hubbard S.S."/>
            <person name="Banfield J.F."/>
        </authorList>
    </citation>
    <scope>NUCLEOTIDE SEQUENCE [LARGE SCALE GENOMIC DNA]</scope>
</reference>
<protein>
    <recommendedName>
        <fullName evidence="5">PPM-type phosphatase domain-containing protein</fullName>
    </recommendedName>
</protein>
<dbReference type="Proteomes" id="UP000178040">
    <property type="component" value="Unassembled WGS sequence"/>
</dbReference>